<evidence type="ECO:0000256" key="16">
    <source>
        <dbReference type="ARBA" id="ARBA00047899"/>
    </source>
</evidence>
<keyword evidence="4" id="KW-0723">Serine/threonine-protein kinase</keyword>
<dbReference type="InterPro" id="IPR000719">
    <property type="entry name" value="Prot_kinase_dom"/>
</dbReference>
<keyword evidence="13 19" id="KW-0472">Membrane</keyword>
<evidence type="ECO:0000256" key="5">
    <source>
        <dbReference type="ARBA" id="ARBA00022553"/>
    </source>
</evidence>
<evidence type="ECO:0000256" key="12">
    <source>
        <dbReference type="ARBA" id="ARBA00022989"/>
    </source>
</evidence>
<evidence type="ECO:0000256" key="11">
    <source>
        <dbReference type="ARBA" id="ARBA00022840"/>
    </source>
</evidence>
<dbReference type="SUPFAM" id="SSF56112">
    <property type="entry name" value="Protein kinase-like (PK-like)"/>
    <property type="match status" value="1"/>
</dbReference>
<keyword evidence="12 19" id="KW-1133">Transmembrane helix</keyword>
<evidence type="ECO:0000256" key="4">
    <source>
        <dbReference type="ARBA" id="ARBA00022527"/>
    </source>
</evidence>
<dbReference type="PROSITE" id="PS00108">
    <property type="entry name" value="PROTEIN_KINASE_ST"/>
    <property type="match status" value="1"/>
</dbReference>
<feature type="domain" description="Protein kinase" evidence="20">
    <location>
        <begin position="368"/>
        <end position="642"/>
    </location>
</feature>
<dbReference type="Pfam" id="PF07714">
    <property type="entry name" value="PK_Tyr_Ser-Thr"/>
    <property type="match status" value="1"/>
</dbReference>
<evidence type="ECO:0000256" key="19">
    <source>
        <dbReference type="SAM" id="Phobius"/>
    </source>
</evidence>
<evidence type="ECO:0000256" key="9">
    <source>
        <dbReference type="ARBA" id="ARBA00022741"/>
    </source>
</evidence>
<dbReference type="PANTHER" id="PTHR46008:SF2">
    <property type="entry name" value="LEAF RUST 10 DISEASE-RESISTANCE LOCUS RECEPTOR-LIKE PROTEIN KINASE-LIKE 1.4"/>
    <property type="match status" value="1"/>
</dbReference>
<evidence type="ECO:0000259" key="20">
    <source>
        <dbReference type="PROSITE" id="PS50011"/>
    </source>
</evidence>
<dbReference type="InterPro" id="IPR011009">
    <property type="entry name" value="Kinase-like_dom_sf"/>
</dbReference>
<dbReference type="SMART" id="SM00220">
    <property type="entry name" value="S_TKc"/>
    <property type="match status" value="1"/>
</dbReference>
<evidence type="ECO:0000256" key="8">
    <source>
        <dbReference type="ARBA" id="ARBA00022729"/>
    </source>
</evidence>
<evidence type="ECO:0000256" key="7">
    <source>
        <dbReference type="ARBA" id="ARBA00022692"/>
    </source>
</evidence>
<gene>
    <name evidence="21" type="ORF">LUZ61_006065</name>
</gene>
<dbReference type="EMBL" id="JAMRDG010000001">
    <property type="protein sequence ID" value="KAJ3702360.1"/>
    <property type="molecule type" value="Genomic_DNA"/>
</dbReference>
<keyword evidence="6" id="KW-0808">Transferase</keyword>
<evidence type="ECO:0000313" key="21">
    <source>
        <dbReference type="EMBL" id="KAJ3702360.1"/>
    </source>
</evidence>
<evidence type="ECO:0000256" key="3">
    <source>
        <dbReference type="ARBA" id="ARBA00022475"/>
    </source>
</evidence>
<dbReference type="GO" id="GO:0005524">
    <property type="term" value="F:ATP binding"/>
    <property type="evidence" value="ECO:0007669"/>
    <property type="project" value="UniProtKB-UniRule"/>
</dbReference>
<evidence type="ECO:0000256" key="17">
    <source>
        <dbReference type="ARBA" id="ARBA00048679"/>
    </source>
</evidence>
<accession>A0AAD5ZQZ9</accession>
<feature type="transmembrane region" description="Helical" evidence="19">
    <location>
        <begin position="21"/>
        <end position="43"/>
    </location>
</feature>
<protein>
    <recommendedName>
        <fullName evidence="2">non-specific serine/threonine protein kinase</fullName>
        <ecNumber evidence="2">2.7.11.1</ecNumber>
    </recommendedName>
</protein>
<dbReference type="PANTHER" id="PTHR46008">
    <property type="entry name" value="LEAF RUST 10 DISEASE-RESISTANCE LOCUS RECEPTOR-LIKE PROTEIN KINASE-LIKE 1.4"/>
    <property type="match status" value="1"/>
</dbReference>
<dbReference type="InterPro" id="IPR008271">
    <property type="entry name" value="Ser/Thr_kinase_AS"/>
</dbReference>
<dbReference type="GO" id="GO:0030247">
    <property type="term" value="F:polysaccharide binding"/>
    <property type="evidence" value="ECO:0007669"/>
    <property type="project" value="InterPro"/>
</dbReference>
<dbReference type="GO" id="GO:0005886">
    <property type="term" value="C:plasma membrane"/>
    <property type="evidence" value="ECO:0007669"/>
    <property type="project" value="UniProtKB-SubCell"/>
</dbReference>
<dbReference type="Proteomes" id="UP001210211">
    <property type="component" value="Unassembled WGS sequence"/>
</dbReference>
<dbReference type="InterPro" id="IPR032872">
    <property type="entry name" value="WAK_assoc_C"/>
</dbReference>
<comment type="subcellular location">
    <subcellularLocation>
        <location evidence="1">Cell membrane</location>
        <topology evidence="1">Single-pass type I membrane protein</topology>
    </subcellularLocation>
</comment>
<evidence type="ECO:0000256" key="14">
    <source>
        <dbReference type="ARBA" id="ARBA00023170"/>
    </source>
</evidence>
<keyword evidence="5" id="KW-0597">Phosphoprotein</keyword>
<feature type="transmembrane region" description="Helical" evidence="19">
    <location>
        <begin position="288"/>
        <end position="312"/>
    </location>
</feature>
<organism evidence="21 22">
    <name type="scientific">Rhynchospora tenuis</name>
    <dbReference type="NCBI Taxonomy" id="198213"/>
    <lineage>
        <taxon>Eukaryota</taxon>
        <taxon>Viridiplantae</taxon>
        <taxon>Streptophyta</taxon>
        <taxon>Embryophyta</taxon>
        <taxon>Tracheophyta</taxon>
        <taxon>Spermatophyta</taxon>
        <taxon>Magnoliopsida</taxon>
        <taxon>Liliopsida</taxon>
        <taxon>Poales</taxon>
        <taxon>Cyperaceae</taxon>
        <taxon>Cyperoideae</taxon>
        <taxon>Rhynchosporeae</taxon>
        <taxon>Rhynchospora</taxon>
    </lineage>
</organism>
<dbReference type="InterPro" id="IPR001245">
    <property type="entry name" value="Ser-Thr/Tyr_kinase_cat_dom"/>
</dbReference>
<dbReference type="InterPro" id="IPR025287">
    <property type="entry name" value="WAK_GUB"/>
</dbReference>
<dbReference type="GO" id="GO:0004674">
    <property type="term" value="F:protein serine/threonine kinase activity"/>
    <property type="evidence" value="ECO:0007669"/>
    <property type="project" value="UniProtKB-KW"/>
</dbReference>
<dbReference type="Pfam" id="PF13947">
    <property type="entry name" value="GUB_WAK_bind"/>
    <property type="match status" value="1"/>
</dbReference>
<evidence type="ECO:0000256" key="13">
    <source>
        <dbReference type="ARBA" id="ARBA00023136"/>
    </source>
</evidence>
<evidence type="ECO:0000256" key="2">
    <source>
        <dbReference type="ARBA" id="ARBA00012513"/>
    </source>
</evidence>
<dbReference type="PROSITE" id="PS50011">
    <property type="entry name" value="PROTEIN_KINASE_DOM"/>
    <property type="match status" value="1"/>
</dbReference>
<dbReference type="FunFam" id="1.10.510.10:FF:000161">
    <property type="entry name" value="Wall-associated receptor kinase-like 20"/>
    <property type="match status" value="1"/>
</dbReference>
<keyword evidence="10" id="KW-0418">Kinase</keyword>
<name>A0AAD5ZQZ9_9POAL</name>
<feature type="binding site" evidence="18">
    <location>
        <position position="396"/>
    </location>
    <ligand>
        <name>ATP</name>
        <dbReference type="ChEBI" id="CHEBI:30616"/>
    </ligand>
</feature>
<keyword evidence="8" id="KW-0732">Signal</keyword>
<dbReference type="InterPro" id="IPR017441">
    <property type="entry name" value="Protein_kinase_ATP_BS"/>
</dbReference>
<keyword evidence="15" id="KW-0325">Glycoprotein</keyword>
<evidence type="ECO:0000256" key="15">
    <source>
        <dbReference type="ARBA" id="ARBA00023180"/>
    </source>
</evidence>
<evidence type="ECO:0000256" key="1">
    <source>
        <dbReference type="ARBA" id="ARBA00004251"/>
    </source>
</evidence>
<dbReference type="FunFam" id="3.30.200.20:FF:000214">
    <property type="entry name" value="WAK1-OsWAK receptor-like cytoplasmic kinase (OsWAK-RLCK)"/>
    <property type="match status" value="1"/>
</dbReference>
<comment type="catalytic activity">
    <reaction evidence="16">
        <text>L-threonyl-[protein] + ATP = O-phospho-L-threonyl-[protein] + ADP + H(+)</text>
        <dbReference type="Rhea" id="RHEA:46608"/>
        <dbReference type="Rhea" id="RHEA-COMP:11060"/>
        <dbReference type="Rhea" id="RHEA-COMP:11605"/>
        <dbReference type="ChEBI" id="CHEBI:15378"/>
        <dbReference type="ChEBI" id="CHEBI:30013"/>
        <dbReference type="ChEBI" id="CHEBI:30616"/>
        <dbReference type="ChEBI" id="CHEBI:61977"/>
        <dbReference type="ChEBI" id="CHEBI:456216"/>
        <dbReference type="EC" id="2.7.11.1"/>
    </reaction>
</comment>
<comment type="caution">
    <text evidence="21">The sequence shown here is derived from an EMBL/GenBank/DDBJ whole genome shotgun (WGS) entry which is preliminary data.</text>
</comment>
<dbReference type="Pfam" id="PF14380">
    <property type="entry name" value="WAK_assoc"/>
    <property type="match status" value="1"/>
</dbReference>
<dbReference type="Gene3D" id="1.10.510.10">
    <property type="entry name" value="Transferase(Phosphotransferase) domain 1"/>
    <property type="match status" value="1"/>
</dbReference>
<sequence length="700" mass="77932">MTKSSQPLTNSLPLSLSLSMPLLPLLYPFPLFLFLLISIHGTYSASPNPCSSSPYLCGDITVAYPFSFYDSYTTDNPKNSSYCGYPGLRIYCDNNEYPLLFLNSYNYTITNINYTTDTISLVDTEILSQNSSTPKIRHNVSLTTNTSLNFTELVVDLTFFINCTTFGPNYVAIISPAGGVVKKYSYVLPTTSIPPQSYYEWVDKCDQVLVAPALGPVLEPRVWNLSTSYGSVLLDGFQLEWSDPSEDCLLCEKRGGQCGYNVTNNSTYIPTCFCTDGNCDKKGTHTGVVIGLSVTGAVGFFLLLSVCSFLYVRKKRQDSSRSILLKQSRSISSFEPPYMHSKDLSDIESTQITHVFPYQELEEATNGFDAKEEIGDGGFGTVYKGKLRDGRIVAIKRLYEHNCRRMEQFMNEVQILSRLRHPNLVALYGCTSRHSRELLLVYEFIPNGTVADHLHGSLASERALTWNRRLAIAIEAADALAYLHAVDPPIVHRDVKTSNMLVDAGYHVKVADFGLSRLFPVAVTHVSTAPQGTPGYVDPEYHKCYQLTDKSDVYSFGVVLVELISSMPAVDVTRHRDEINLASMAIKRIQQCELDKLVDPWLGFGTDASTKRMITMVAELAFRCLQPDGEMRPPIKEVHDILLDIRKEGDNLEMANGDLENEARTADHKGLLKNSVTMPSSPDSVITKWVSRSTTPNASE</sequence>
<keyword evidence="7 19" id="KW-0812">Transmembrane</keyword>
<keyword evidence="11 18" id="KW-0067">ATP-binding</keyword>
<dbReference type="AlphaFoldDB" id="A0AAD5ZQZ9"/>
<comment type="catalytic activity">
    <reaction evidence="17">
        <text>L-seryl-[protein] + ATP = O-phospho-L-seryl-[protein] + ADP + H(+)</text>
        <dbReference type="Rhea" id="RHEA:17989"/>
        <dbReference type="Rhea" id="RHEA-COMP:9863"/>
        <dbReference type="Rhea" id="RHEA-COMP:11604"/>
        <dbReference type="ChEBI" id="CHEBI:15378"/>
        <dbReference type="ChEBI" id="CHEBI:29999"/>
        <dbReference type="ChEBI" id="CHEBI:30616"/>
        <dbReference type="ChEBI" id="CHEBI:83421"/>
        <dbReference type="ChEBI" id="CHEBI:456216"/>
        <dbReference type="EC" id="2.7.11.1"/>
    </reaction>
</comment>
<dbReference type="Gene3D" id="3.30.200.20">
    <property type="entry name" value="Phosphorylase Kinase, domain 1"/>
    <property type="match status" value="1"/>
</dbReference>
<evidence type="ECO:0000256" key="10">
    <source>
        <dbReference type="ARBA" id="ARBA00022777"/>
    </source>
</evidence>
<proteinExistence type="predicted"/>
<evidence type="ECO:0000256" key="18">
    <source>
        <dbReference type="PROSITE-ProRule" id="PRU10141"/>
    </source>
</evidence>
<reference evidence="21 22" key="1">
    <citation type="journal article" date="2022" name="Cell">
        <title>Repeat-based holocentromeres influence genome architecture and karyotype evolution.</title>
        <authorList>
            <person name="Hofstatter P.G."/>
            <person name="Thangavel G."/>
            <person name="Lux T."/>
            <person name="Neumann P."/>
            <person name="Vondrak T."/>
            <person name="Novak P."/>
            <person name="Zhang M."/>
            <person name="Costa L."/>
            <person name="Castellani M."/>
            <person name="Scott A."/>
            <person name="Toegelov H."/>
            <person name="Fuchs J."/>
            <person name="Mata-Sucre Y."/>
            <person name="Dias Y."/>
            <person name="Vanzela A.L.L."/>
            <person name="Huettel B."/>
            <person name="Almeida C.C.S."/>
            <person name="Simkova H."/>
            <person name="Souza G."/>
            <person name="Pedrosa-Harand A."/>
            <person name="Macas J."/>
            <person name="Mayer K.F.X."/>
            <person name="Houben A."/>
            <person name="Marques A."/>
        </authorList>
    </citation>
    <scope>NUCLEOTIDE SEQUENCE [LARGE SCALE GENOMIC DNA]</scope>
    <source>
        <strain evidence="21">RhyTen1mFocal</strain>
    </source>
</reference>
<keyword evidence="9 18" id="KW-0547">Nucleotide-binding</keyword>
<keyword evidence="14" id="KW-0675">Receptor</keyword>
<keyword evidence="3" id="KW-1003">Cell membrane</keyword>
<dbReference type="EC" id="2.7.11.1" evidence="2"/>
<evidence type="ECO:0000313" key="22">
    <source>
        <dbReference type="Proteomes" id="UP001210211"/>
    </source>
</evidence>
<keyword evidence="22" id="KW-1185">Reference proteome</keyword>
<dbReference type="PROSITE" id="PS00107">
    <property type="entry name" value="PROTEIN_KINASE_ATP"/>
    <property type="match status" value="1"/>
</dbReference>
<evidence type="ECO:0000256" key="6">
    <source>
        <dbReference type="ARBA" id="ARBA00022679"/>
    </source>
</evidence>